<dbReference type="OrthoDB" id="3662464at2"/>
<dbReference type="EMBL" id="VXLC01000021">
    <property type="protein sequence ID" value="KAA8884272.1"/>
    <property type="molecule type" value="Genomic_DNA"/>
</dbReference>
<feature type="region of interest" description="Disordered" evidence="1">
    <location>
        <begin position="327"/>
        <end position="347"/>
    </location>
</feature>
<sequence length="347" mass="38308">MTKNKARKRENRRRAAALGISYTRAHFTRPDFAAAGRRMAQVPPDFRVPRGVKQALVRLRIQYTGEPLSAANAGTGRDGSLGLDMCSSRQRTLRAILALGLFNRGYHDVAPAADWGLHTVLAYSVTMSPQHNRLVIITDTPHNVAQYFFDAGLGFRLEEYPDNGVYVCQHLPTGAQLVIAIDASWKRRVSRGRPMGYQGIDVPLSEHERQRLESIPDMSSDAEKLLAGLTCRADSRDPDSKWALGNWFYDPLETPSSARDRLGSYDRTLWGASNRWTIRLKDLPHIDDIAQSLTANRVGIPGATWRDLGDHIVVSLGRATLAIYGPRRTPVPSSSAAQPIASDQGGA</sequence>
<comment type="caution">
    <text evidence="2">The sequence shown here is derived from an EMBL/GenBank/DDBJ whole genome shotgun (WGS) entry which is preliminary data.</text>
</comment>
<dbReference type="Proteomes" id="UP000323876">
    <property type="component" value="Unassembled WGS sequence"/>
</dbReference>
<gene>
    <name evidence="2" type="ORF">F3087_34170</name>
</gene>
<organism evidence="2 3">
    <name type="scientific">Nocardia colli</name>
    <dbReference type="NCBI Taxonomy" id="2545717"/>
    <lineage>
        <taxon>Bacteria</taxon>
        <taxon>Bacillati</taxon>
        <taxon>Actinomycetota</taxon>
        <taxon>Actinomycetes</taxon>
        <taxon>Mycobacteriales</taxon>
        <taxon>Nocardiaceae</taxon>
        <taxon>Nocardia</taxon>
    </lineage>
</organism>
<dbReference type="RefSeq" id="WP_150406251.1">
    <property type="nucleotide sequence ID" value="NZ_VXLC01000021.1"/>
</dbReference>
<dbReference type="AlphaFoldDB" id="A0A5N0E4B2"/>
<protein>
    <submittedName>
        <fullName evidence="2">Uncharacterized protein</fullName>
    </submittedName>
</protein>
<evidence type="ECO:0000313" key="3">
    <source>
        <dbReference type="Proteomes" id="UP000323876"/>
    </source>
</evidence>
<proteinExistence type="predicted"/>
<accession>A0A5N0E4B2</accession>
<evidence type="ECO:0000256" key="1">
    <source>
        <dbReference type="SAM" id="MobiDB-lite"/>
    </source>
</evidence>
<name>A0A5N0E4B2_9NOCA</name>
<keyword evidence="3" id="KW-1185">Reference proteome</keyword>
<reference evidence="2 3" key="1">
    <citation type="submission" date="2019-09" db="EMBL/GenBank/DDBJ databases">
        <authorList>
            <person name="Wang X."/>
        </authorList>
    </citation>
    <scope>NUCLEOTIDE SEQUENCE [LARGE SCALE GENOMIC DNA]</scope>
    <source>
        <strain evidence="2 3">CICC 11023</strain>
    </source>
</reference>
<evidence type="ECO:0000313" key="2">
    <source>
        <dbReference type="EMBL" id="KAA8884272.1"/>
    </source>
</evidence>